<evidence type="ECO:0000256" key="3">
    <source>
        <dbReference type="SAM" id="MobiDB-lite"/>
    </source>
</evidence>
<reference evidence="4" key="1">
    <citation type="submission" date="2025-08" db="UniProtKB">
        <authorList>
            <consortium name="Ensembl"/>
        </authorList>
    </citation>
    <scope>IDENTIFICATION</scope>
</reference>
<dbReference type="Proteomes" id="UP000694546">
    <property type="component" value="Chromosome 19"/>
</dbReference>
<evidence type="ECO:0000256" key="2">
    <source>
        <dbReference type="SAM" id="Coils"/>
    </source>
</evidence>
<dbReference type="Ensembl" id="ENSGMOT00000024822.1">
    <property type="protein sequence ID" value="ENSGMOP00000034439.1"/>
    <property type="gene ID" value="ENSGMOG00000029970.1"/>
</dbReference>
<feature type="compositionally biased region" description="Basic and acidic residues" evidence="3">
    <location>
        <begin position="602"/>
        <end position="625"/>
    </location>
</feature>
<feature type="compositionally biased region" description="Acidic residues" evidence="3">
    <location>
        <begin position="120"/>
        <end position="129"/>
    </location>
</feature>
<dbReference type="OMA" id="SERESCI"/>
<feature type="compositionally biased region" description="Low complexity" evidence="3">
    <location>
        <begin position="1062"/>
        <end position="1077"/>
    </location>
</feature>
<protein>
    <submittedName>
        <fullName evidence="4">Coiled-coil domain containing 146</fullName>
    </submittedName>
</protein>
<dbReference type="AlphaFoldDB" id="A0A8C5ATP7"/>
<evidence type="ECO:0000313" key="5">
    <source>
        <dbReference type="Proteomes" id="UP000694546"/>
    </source>
</evidence>
<keyword evidence="1 2" id="KW-0175">Coiled coil</keyword>
<feature type="region of interest" description="Disordered" evidence="3">
    <location>
        <begin position="1059"/>
        <end position="1084"/>
    </location>
</feature>
<evidence type="ECO:0000256" key="1">
    <source>
        <dbReference type="ARBA" id="ARBA00023054"/>
    </source>
</evidence>
<keyword evidence="5" id="KW-1185">Reference proteome</keyword>
<proteinExistence type="predicted"/>
<feature type="compositionally biased region" description="Acidic residues" evidence="3">
    <location>
        <begin position="29"/>
        <end position="45"/>
    </location>
</feature>
<dbReference type="PANTHER" id="PTHR32083:SF34">
    <property type="entry name" value="COILED-COIL DOMAIN-CONTAINING PROTEIN 146"/>
    <property type="match status" value="1"/>
</dbReference>
<organism evidence="4 5">
    <name type="scientific">Gadus morhua</name>
    <name type="common">Atlantic cod</name>
    <dbReference type="NCBI Taxonomy" id="8049"/>
    <lineage>
        <taxon>Eukaryota</taxon>
        <taxon>Metazoa</taxon>
        <taxon>Chordata</taxon>
        <taxon>Craniata</taxon>
        <taxon>Vertebrata</taxon>
        <taxon>Euteleostomi</taxon>
        <taxon>Actinopterygii</taxon>
        <taxon>Neopterygii</taxon>
        <taxon>Teleostei</taxon>
        <taxon>Neoteleostei</taxon>
        <taxon>Acanthomorphata</taxon>
        <taxon>Zeiogadaria</taxon>
        <taxon>Gadariae</taxon>
        <taxon>Gadiformes</taxon>
        <taxon>Gadoidei</taxon>
        <taxon>Gadidae</taxon>
        <taxon>Gadus</taxon>
    </lineage>
</organism>
<feature type="region of interest" description="Disordered" evidence="3">
    <location>
        <begin position="116"/>
        <end position="139"/>
    </location>
</feature>
<feature type="region of interest" description="Disordered" evidence="3">
    <location>
        <begin position="589"/>
        <end position="634"/>
    </location>
</feature>
<evidence type="ECO:0000313" key="4">
    <source>
        <dbReference type="Ensembl" id="ENSGMOP00000034439.1"/>
    </source>
</evidence>
<sequence length="1084" mass="124437">MDRSGSVELVMEKEEEEEEKEEGEKMEEKEEEQEEEEEEEDEEDEIPARALALEMDISASPAFQCLDEMFSSGQVSATKVAKLKASYQLLRDTLRRALVTEDLLLQEAQGSRAMLKELRDQEEEAEEEQVAPSPPADAEATRLRRQLLQAHNDVELARNRDCTRRYTLQRLLEEKLCWEKECAKYKSKPASLDALREKREELTKEVAQRRLEVRDLNDQMQAVLGQTLQQQKELEEKKEVMEKTQAEMAQLVMAPVQLLKEMDRVQHRKADAGRKVASLEAEVGALTEHLTETERRHSQLEKEKSELVLERMELGSRLEAAAQAHREGLKERARTKEKELYLLGERDIQGMKVIDLVTDSRLLNESQYIQLRERDRQIRASKQMELLLQQATDQLLQTQSLHNKTKAQRDAWLKGDGVGGVAQRKAELQRDVDALKANLKHQLDLFQDEGQLEQQGSRVQALLRESGDLRSDLHSLGRLTHIKADERDQKHRQLRKAEQARTLVEQERREKDLVIMDLHKLQSALQHRLSERAEAYNLLQAETQRAMAQRDLALREVEELVEKGQALDKEVEILNTAAVKKDRTMVEARKKHSHGRAQQESLSKDISKVDRRLREAEERSEERAATAHALKQAGDEREQELLALTRSYHAATHRRKTLSLQLLECEAEGSLLQQGARGRAAALDAGGATLDALEEHARTLRVDAAEERRCLALETGRAAQARVVEAEFAALWTELLKARAQTSVLAEELSLSGDPSSVFKELLGPPAPGPELIEKAQHLEDRIMKCEEQLMEKELLLDQVTRLSQPIRDQLENGQQERLQMAKKLNSLRSQSTGTNQRLMAVAAELSMRQAQALALEQEVRERKEQVEECERRLAQGVSPGLEVEEEWRRLLRDRRRRQKEAQEREEVNRTQIHMHACTIVHRPTHILLCKDIYMDTRARTHARTHACTHAHAHTHTHTQTYLLRGRVMNRTAGEHNIYTKPQVETKIQKKHTQTHFLKHINTHTGDNMHTEHLNAPVNLKLSRNLWGIPTSTGKWGITTSIRGLMVNERLTTNTNPRITKHTQTNKTDTHTHTVPTGPNYIKD</sequence>
<name>A0A8C5ATP7_GADMO</name>
<feature type="coiled-coil region" evidence="2">
    <location>
        <begin position="776"/>
        <end position="873"/>
    </location>
</feature>
<accession>A0A8C5ATP7</accession>
<reference evidence="4" key="2">
    <citation type="submission" date="2025-09" db="UniProtKB">
        <authorList>
            <consortium name="Ensembl"/>
        </authorList>
    </citation>
    <scope>IDENTIFICATION</scope>
</reference>
<dbReference type="PANTHER" id="PTHR32083">
    <property type="entry name" value="CILIA AND FLAGELLA-ASSOCIATED PROTEIN 58-RELATED"/>
    <property type="match status" value="1"/>
</dbReference>
<feature type="region of interest" description="Disordered" evidence="3">
    <location>
        <begin position="1"/>
        <end position="46"/>
    </location>
</feature>
<dbReference type="GeneTree" id="ENSGT00530000063534"/>
<gene>
    <name evidence="4" type="primary">CCDC146</name>
</gene>